<name>A0A4Z0AUH2_9PSED</name>
<evidence type="ECO:0000313" key="2">
    <source>
        <dbReference type="Proteomes" id="UP000297391"/>
    </source>
</evidence>
<proteinExistence type="predicted"/>
<comment type="caution">
    <text evidence="1">The sequence shown here is derived from an EMBL/GenBank/DDBJ whole genome shotgun (WGS) entry which is preliminary data.</text>
</comment>
<reference evidence="1 2" key="1">
    <citation type="journal article" date="2019" name="Syst. Appl. Microbiol.">
        <title>New species of pathogenic Pseudomonas isolated from citrus in Tunisia: Proposal of Pseudomonas kairouanensis sp. nov. and Pseudomonas nabeulensis sp. nov.</title>
        <authorList>
            <person name="Oueslati M."/>
            <person name="Mulet M."/>
            <person name="Gomila M."/>
            <person name="Berge O."/>
            <person name="Hajlaoui M.R."/>
            <person name="Lalucat J."/>
            <person name="Sadfi-Zouaoui N."/>
            <person name="Garcia-Valdes E."/>
        </authorList>
    </citation>
    <scope>NUCLEOTIDE SEQUENCE [LARGE SCALE GENOMIC DNA]</scope>
    <source>
        <strain evidence="1 2">KC12</strain>
    </source>
</reference>
<organism evidence="1 2">
    <name type="scientific">Pseudomonas kairouanensis</name>
    <dbReference type="NCBI Taxonomy" id="2293832"/>
    <lineage>
        <taxon>Bacteria</taxon>
        <taxon>Pseudomonadati</taxon>
        <taxon>Pseudomonadota</taxon>
        <taxon>Gammaproteobacteria</taxon>
        <taxon>Pseudomonadales</taxon>
        <taxon>Pseudomonadaceae</taxon>
        <taxon>Pseudomonas</taxon>
    </lineage>
</organism>
<evidence type="ECO:0000313" key="1">
    <source>
        <dbReference type="EMBL" id="TFY90081.1"/>
    </source>
</evidence>
<protein>
    <submittedName>
        <fullName evidence="1">Uncharacterized protein</fullName>
    </submittedName>
</protein>
<dbReference type="EMBL" id="QUZU01000009">
    <property type="protein sequence ID" value="TFY90081.1"/>
    <property type="molecule type" value="Genomic_DNA"/>
</dbReference>
<keyword evidence="2" id="KW-1185">Reference proteome</keyword>
<accession>A0A4Z0AUH2</accession>
<sequence length="123" mass="14333">MSFTFDYYLTATYCENWDNPVDLRYLFDGLAPWPGLVWVMRGDQYFLSPQLSGIGAYEWDETTPIEIRLFETPSLDALTWYLVTAELNRRNGFDDRMAEIHEVQLQQLINELPVATVPYVGRA</sequence>
<dbReference type="OrthoDB" id="6898276at2"/>
<gene>
    <name evidence="1" type="ORF">DYL59_10075</name>
</gene>
<dbReference type="Proteomes" id="UP000297391">
    <property type="component" value="Unassembled WGS sequence"/>
</dbReference>
<dbReference type="AlphaFoldDB" id="A0A4Z0AUH2"/>
<dbReference type="RefSeq" id="WP_135289051.1">
    <property type="nucleotide sequence ID" value="NZ_QUZU01000009.1"/>
</dbReference>